<dbReference type="RefSeq" id="WP_182295131.1">
    <property type="nucleotide sequence ID" value="NZ_CP059851.1"/>
</dbReference>
<dbReference type="KEGG" id="sand:H3309_13105"/>
<dbReference type="GO" id="GO:0001216">
    <property type="term" value="F:DNA-binding transcription activator activity"/>
    <property type="evidence" value="ECO:0007669"/>
    <property type="project" value="InterPro"/>
</dbReference>
<dbReference type="Pfam" id="PF04552">
    <property type="entry name" value="Sigma54_DBD"/>
    <property type="match status" value="1"/>
</dbReference>
<keyword evidence="4 9" id="KW-0548">Nucleotidyltransferase</keyword>
<dbReference type="Proteomes" id="UP000515292">
    <property type="component" value="Chromosome"/>
</dbReference>
<keyword evidence="3 9" id="KW-0808">Transferase</keyword>
<dbReference type="Pfam" id="PF04963">
    <property type="entry name" value="Sigma54_CBD"/>
    <property type="match status" value="1"/>
</dbReference>
<dbReference type="PANTHER" id="PTHR32248">
    <property type="entry name" value="RNA POLYMERASE SIGMA-54 FACTOR"/>
    <property type="match status" value="1"/>
</dbReference>
<dbReference type="GO" id="GO:0016987">
    <property type="term" value="F:sigma factor activity"/>
    <property type="evidence" value="ECO:0007669"/>
    <property type="project" value="UniProtKB-KW"/>
</dbReference>
<dbReference type="Gene3D" id="1.10.10.60">
    <property type="entry name" value="Homeodomain-like"/>
    <property type="match status" value="1"/>
</dbReference>
<dbReference type="GO" id="GO:0006352">
    <property type="term" value="P:DNA-templated transcription initiation"/>
    <property type="evidence" value="ECO:0007669"/>
    <property type="project" value="InterPro"/>
</dbReference>
<evidence type="ECO:0000256" key="5">
    <source>
        <dbReference type="ARBA" id="ARBA00023015"/>
    </source>
</evidence>
<reference evidence="12 13" key="1">
    <citation type="submission" date="2020-07" db="EMBL/GenBank/DDBJ databases">
        <title>Complete genome sequence for Sandaracinobacter sp. M6.</title>
        <authorList>
            <person name="Tang Y."/>
            <person name="Liu Q."/>
            <person name="Guo Z."/>
            <person name="Lei P."/>
            <person name="Huang B."/>
        </authorList>
    </citation>
    <scope>NUCLEOTIDE SEQUENCE [LARGE SCALE GENOMIC DNA]</scope>
    <source>
        <strain evidence="12 13">M6</strain>
    </source>
</reference>
<dbReference type="PANTHER" id="PTHR32248:SF4">
    <property type="entry name" value="RNA POLYMERASE SIGMA-54 FACTOR"/>
    <property type="match status" value="1"/>
</dbReference>
<dbReference type="GO" id="GO:0016779">
    <property type="term" value="F:nucleotidyltransferase activity"/>
    <property type="evidence" value="ECO:0007669"/>
    <property type="project" value="UniProtKB-KW"/>
</dbReference>
<keyword evidence="7 9" id="KW-0238">DNA-binding</keyword>
<keyword evidence="8 9" id="KW-0804">Transcription</keyword>
<dbReference type="GO" id="GO:0000428">
    <property type="term" value="C:DNA-directed RNA polymerase complex"/>
    <property type="evidence" value="ECO:0007669"/>
    <property type="project" value="UniProtKB-KW"/>
</dbReference>
<feature type="domain" description="RNA polymerase sigma factor 54 core-binding" evidence="11">
    <location>
        <begin position="116"/>
        <end position="301"/>
    </location>
</feature>
<gene>
    <name evidence="12" type="primary">rpoN</name>
    <name evidence="12" type="ORF">H3309_13105</name>
</gene>
<dbReference type="Gene3D" id="1.10.10.1330">
    <property type="entry name" value="RNA polymerase sigma-54 factor, core-binding domain"/>
    <property type="match status" value="1"/>
</dbReference>
<dbReference type="NCBIfam" id="TIGR02395">
    <property type="entry name" value="rpoN_sigma"/>
    <property type="match status" value="1"/>
</dbReference>
<name>A0A7G5IFZ4_9SPHN</name>
<evidence type="ECO:0000256" key="7">
    <source>
        <dbReference type="ARBA" id="ARBA00023125"/>
    </source>
</evidence>
<evidence type="ECO:0000313" key="12">
    <source>
        <dbReference type="EMBL" id="QMW22286.1"/>
    </source>
</evidence>
<evidence type="ECO:0000256" key="2">
    <source>
        <dbReference type="ARBA" id="ARBA00022478"/>
    </source>
</evidence>
<dbReference type="Pfam" id="PF00309">
    <property type="entry name" value="Sigma54_AID"/>
    <property type="match status" value="1"/>
</dbReference>
<evidence type="ECO:0000256" key="4">
    <source>
        <dbReference type="ARBA" id="ARBA00022695"/>
    </source>
</evidence>
<keyword evidence="2 9" id="KW-0240">DNA-directed RNA polymerase</keyword>
<evidence type="ECO:0000256" key="8">
    <source>
        <dbReference type="ARBA" id="ARBA00023163"/>
    </source>
</evidence>
<comment type="function">
    <text evidence="9">Sigma factors are initiation factors that promote the attachment of RNA polymerase to specific initiation sites and are then released.</text>
</comment>
<organism evidence="12 13">
    <name type="scientific">Sandaracinobacteroides saxicola</name>
    <dbReference type="NCBI Taxonomy" id="2759707"/>
    <lineage>
        <taxon>Bacteria</taxon>
        <taxon>Pseudomonadati</taxon>
        <taxon>Pseudomonadota</taxon>
        <taxon>Alphaproteobacteria</taxon>
        <taxon>Sphingomonadales</taxon>
        <taxon>Sphingosinicellaceae</taxon>
        <taxon>Sandaracinobacteroides</taxon>
    </lineage>
</organism>
<proteinExistence type="inferred from homology"/>
<evidence type="ECO:0000256" key="6">
    <source>
        <dbReference type="ARBA" id="ARBA00023082"/>
    </source>
</evidence>
<dbReference type="NCBIfam" id="NF004596">
    <property type="entry name" value="PRK05932.1-3"/>
    <property type="match status" value="1"/>
</dbReference>
<comment type="similarity">
    <text evidence="1 9">Belongs to the sigma-54 factor family.</text>
</comment>
<dbReference type="InterPro" id="IPR038709">
    <property type="entry name" value="RpoN_core-bd_sf"/>
</dbReference>
<keyword evidence="6 9" id="KW-0731">Sigma factor</keyword>
<dbReference type="PRINTS" id="PR00045">
    <property type="entry name" value="SIGMA54FCT"/>
</dbReference>
<accession>A0A7G5IFZ4</accession>
<dbReference type="InterPro" id="IPR007634">
    <property type="entry name" value="RNA_pol_sigma_54_DNA-bd"/>
</dbReference>
<evidence type="ECO:0000256" key="1">
    <source>
        <dbReference type="ARBA" id="ARBA00008798"/>
    </source>
</evidence>
<dbReference type="AlphaFoldDB" id="A0A7G5IFZ4"/>
<protein>
    <recommendedName>
        <fullName evidence="9">RNA polymerase sigma-54 factor</fullName>
    </recommendedName>
</protein>
<evidence type="ECO:0000256" key="9">
    <source>
        <dbReference type="PIRNR" id="PIRNR000774"/>
    </source>
</evidence>
<dbReference type="PIRSF" id="PIRSF000774">
    <property type="entry name" value="RpoN"/>
    <property type="match status" value="1"/>
</dbReference>
<keyword evidence="13" id="KW-1185">Reference proteome</keyword>
<feature type="domain" description="RNA polymerase sigma factor 54 DNA-binding" evidence="10">
    <location>
        <begin position="316"/>
        <end position="472"/>
    </location>
</feature>
<dbReference type="PROSITE" id="PS00718">
    <property type="entry name" value="SIGMA54_2"/>
    <property type="match status" value="1"/>
</dbReference>
<dbReference type="InterPro" id="IPR007046">
    <property type="entry name" value="RNA_pol_sigma_54_core-bd"/>
</dbReference>
<keyword evidence="5 9" id="KW-0805">Transcription regulation</keyword>
<dbReference type="PROSITE" id="PS00717">
    <property type="entry name" value="SIGMA54_1"/>
    <property type="match status" value="1"/>
</dbReference>
<dbReference type="GO" id="GO:0003677">
    <property type="term" value="F:DNA binding"/>
    <property type="evidence" value="ECO:0007669"/>
    <property type="project" value="UniProtKB-KW"/>
</dbReference>
<sequence>MALGPRLDLRQTQQLVITPQLQAAIRLLTLSNMELSAHIEEELEKNPLLELAEEPSEPVEVSVTPDASEIELTDQLVAQSEAQAAGSLDVDLVEERFHHDCAGDSGGGEAGEEVDFDSFAAEPATLAEVLQQQAGAVLSGAPLMIATHLIDLIDDSGYLTGTLEEVAERLGVAVAEVAAVLKVIQGFEPTGVGARNLAECLAIQAREADRYDPCMAALIDNLELVARGDLASLRRLCRVDAEDLADMLRELRGYNPRPGMLYGGGRIASVVPDVFIARTAKGWQVELNNGTLPRLIVNRSYAAELVSRGGKAERAFVEECSAQAGWLMRALDQRAQTILKVATELVRQQEGFFERGVAHMKPLTLRMIADAIEMHESTVSRVTSNKYLSCARGLFEMKYFFTNAVPSEGGEASAEAVRARVRDIIAGEDPMRPLSDDKLVELLRGEGFDLARRTVTKYREALGIATSFDRRRRALVKAA</sequence>
<evidence type="ECO:0000256" key="3">
    <source>
        <dbReference type="ARBA" id="ARBA00022679"/>
    </source>
</evidence>
<evidence type="ECO:0000259" key="10">
    <source>
        <dbReference type="Pfam" id="PF04552"/>
    </source>
</evidence>
<dbReference type="NCBIfam" id="NF009118">
    <property type="entry name" value="PRK12469.1"/>
    <property type="match status" value="1"/>
</dbReference>
<dbReference type="InterPro" id="IPR000394">
    <property type="entry name" value="RNA_pol_sigma_54"/>
</dbReference>
<dbReference type="PROSITE" id="PS50044">
    <property type="entry name" value="SIGMA54_3"/>
    <property type="match status" value="1"/>
</dbReference>
<evidence type="ECO:0000259" key="11">
    <source>
        <dbReference type="Pfam" id="PF04963"/>
    </source>
</evidence>
<evidence type="ECO:0000313" key="13">
    <source>
        <dbReference type="Proteomes" id="UP000515292"/>
    </source>
</evidence>
<dbReference type="EMBL" id="CP059851">
    <property type="protein sequence ID" value="QMW22286.1"/>
    <property type="molecule type" value="Genomic_DNA"/>
</dbReference>